<gene>
    <name evidence="1" type="ORF">FB45DRAFT_1129486</name>
</gene>
<name>A0AAD7F886_9AGAR</name>
<dbReference type="AlphaFoldDB" id="A0AAD7F886"/>
<accession>A0AAD7F886</accession>
<evidence type="ECO:0000313" key="1">
    <source>
        <dbReference type="EMBL" id="KAJ7608322.1"/>
    </source>
</evidence>
<dbReference type="Proteomes" id="UP001221142">
    <property type="component" value="Unassembled WGS sequence"/>
</dbReference>
<keyword evidence="2" id="KW-1185">Reference proteome</keyword>
<dbReference type="SUPFAM" id="SSF52047">
    <property type="entry name" value="RNI-like"/>
    <property type="match status" value="1"/>
</dbReference>
<evidence type="ECO:0000313" key="2">
    <source>
        <dbReference type="Proteomes" id="UP001221142"/>
    </source>
</evidence>
<reference evidence="1" key="1">
    <citation type="submission" date="2023-03" db="EMBL/GenBank/DDBJ databases">
        <title>Massive genome expansion in bonnet fungi (Mycena s.s.) driven by repeated elements and novel gene families across ecological guilds.</title>
        <authorList>
            <consortium name="Lawrence Berkeley National Laboratory"/>
            <person name="Harder C.B."/>
            <person name="Miyauchi S."/>
            <person name="Viragh M."/>
            <person name="Kuo A."/>
            <person name="Thoen E."/>
            <person name="Andreopoulos B."/>
            <person name="Lu D."/>
            <person name="Skrede I."/>
            <person name="Drula E."/>
            <person name="Henrissat B."/>
            <person name="Morin E."/>
            <person name="Kohler A."/>
            <person name="Barry K."/>
            <person name="LaButti K."/>
            <person name="Morin E."/>
            <person name="Salamov A."/>
            <person name="Lipzen A."/>
            <person name="Mereny Z."/>
            <person name="Hegedus B."/>
            <person name="Baldrian P."/>
            <person name="Stursova M."/>
            <person name="Weitz H."/>
            <person name="Taylor A."/>
            <person name="Grigoriev I.V."/>
            <person name="Nagy L.G."/>
            <person name="Martin F."/>
            <person name="Kauserud H."/>
        </authorList>
    </citation>
    <scope>NUCLEOTIDE SEQUENCE</scope>
    <source>
        <strain evidence="1">9284</strain>
    </source>
</reference>
<comment type="caution">
    <text evidence="1">The sequence shown here is derived from an EMBL/GenBank/DDBJ whole genome shotgun (WGS) entry which is preliminary data.</text>
</comment>
<proteinExistence type="predicted"/>
<protein>
    <submittedName>
        <fullName evidence="1">Uncharacterized protein</fullName>
    </submittedName>
</protein>
<sequence length="214" mass="24381">MGTPASILKKSLQHLYLGCADARVQEHLLSAASDLSNLWIGHASPAAQIFQPTRLKRLHCNLQSFFPCDKQVDFKSHPLFAHLTHLDISDAFSDALLDGLRLIPNLTHLAFWKRPWALNAPRILRECPALRLIVYQAYSGGVVEIKGYPTLHGLESDTRFVQMLYKEQVKDWHMGALTGDDFWSRAEEFNGKRRSGEIHLRMYVIVNDPHRAQV</sequence>
<organism evidence="1 2">
    <name type="scientific">Roridomyces roridus</name>
    <dbReference type="NCBI Taxonomy" id="1738132"/>
    <lineage>
        <taxon>Eukaryota</taxon>
        <taxon>Fungi</taxon>
        <taxon>Dikarya</taxon>
        <taxon>Basidiomycota</taxon>
        <taxon>Agaricomycotina</taxon>
        <taxon>Agaricomycetes</taxon>
        <taxon>Agaricomycetidae</taxon>
        <taxon>Agaricales</taxon>
        <taxon>Marasmiineae</taxon>
        <taxon>Mycenaceae</taxon>
        <taxon>Roridomyces</taxon>
    </lineage>
</organism>
<dbReference type="EMBL" id="JARKIF010000045">
    <property type="protein sequence ID" value="KAJ7608322.1"/>
    <property type="molecule type" value="Genomic_DNA"/>
</dbReference>